<name>A0A2J7Z5Z9_STRMQ</name>
<evidence type="ECO:0008006" key="5">
    <source>
        <dbReference type="Google" id="ProtNLM"/>
    </source>
</evidence>
<evidence type="ECO:0000313" key="3">
    <source>
        <dbReference type="EMBL" id="PNG95688.1"/>
    </source>
</evidence>
<dbReference type="InterPro" id="IPR018681">
    <property type="entry name" value="DUF2165_transmembrane"/>
</dbReference>
<keyword evidence="1" id="KW-1133">Transmembrane helix</keyword>
<dbReference type="Pfam" id="PF09933">
    <property type="entry name" value="DUF2165"/>
    <property type="match status" value="1"/>
</dbReference>
<keyword evidence="4" id="KW-1185">Reference proteome</keyword>
<feature type="chain" id="PRO_5014327309" description="DUF2165 domain-containing protein" evidence="2">
    <location>
        <begin position="19"/>
        <end position="256"/>
    </location>
</feature>
<keyword evidence="2" id="KW-0732">Signal</keyword>
<feature type="transmembrane region" description="Helical" evidence="1">
    <location>
        <begin position="153"/>
        <end position="178"/>
    </location>
</feature>
<accession>A0A2J7Z5Z9</accession>
<reference evidence="3 4" key="1">
    <citation type="submission" date="2015-09" db="EMBL/GenBank/DDBJ databases">
        <title>Genome sequence, genome mining and natural product profiling of a biocontrol bacterium Streptomyces malaysiensis F913.</title>
        <authorList>
            <person name="Xu Y."/>
            <person name="Wei J."/>
            <person name="Xie J."/>
            <person name="Li T."/>
            <person name="Zhou Z."/>
        </authorList>
    </citation>
    <scope>NUCLEOTIDE SEQUENCE [LARGE SCALE GENOMIC DNA]</scope>
    <source>
        <strain evidence="3 4">F913</strain>
    </source>
</reference>
<feature type="transmembrane region" description="Helical" evidence="1">
    <location>
        <begin position="227"/>
        <end position="245"/>
    </location>
</feature>
<feature type="transmembrane region" description="Helical" evidence="1">
    <location>
        <begin position="190"/>
        <end position="215"/>
    </location>
</feature>
<feature type="signal peptide" evidence="2">
    <location>
        <begin position="1"/>
        <end position="18"/>
    </location>
</feature>
<comment type="caution">
    <text evidence="3">The sequence shown here is derived from an EMBL/GenBank/DDBJ whole genome shotgun (WGS) entry which is preliminary data.</text>
</comment>
<dbReference type="EMBL" id="LJIW01000001">
    <property type="protein sequence ID" value="PNG95688.1"/>
    <property type="molecule type" value="Genomic_DNA"/>
</dbReference>
<dbReference type="AlphaFoldDB" id="A0A2J7Z5Z9"/>
<keyword evidence="1" id="KW-0812">Transmembrane</keyword>
<protein>
    <recommendedName>
        <fullName evidence="5">DUF2165 domain-containing protein</fullName>
    </recommendedName>
</protein>
<evidence type="ECO:0000256" key="2">
    <source>
        <dbReference type="SAM" id="SignalP"/>
    </source>
</evidence>
<evidence type="ECO:0000256" key="1">
    <source>
        <dbReference type="SAM" id="Phobius"/>
    </source>
</evidence>
<sequence length="256" mass="27486">MQFVIPLLSATLTAPTYAATFAGAPGSLRDAYPGGGDGASPITYAIHDRSDPVSCTLRLGPINSARPTGIQREAEAIVSERTGRIRSPRGYALTSGVLTGTIALYITLVAFGNITDFDTNQQFVRHVLAMDTTFKDNDLMWRAIESTTLQDTAYIAIIVWESVAALVLLAATAMWCAGLRGGRVRRARQASTLGLVMLMVLFGAGFIAIGGEWFAMWQSKAWNGLEAATRVFMISGVVLLLIHLLSDERTDPGATD</sequence>
<keyword evidence="1" id="KW-0472">Membrane</keyword>
<proteinExistence type="predicted"/>
<evidence type="ECO:0000313" key="4">
    <source>
        <dbReference type="Proteomes" id="UP000236520"/>
    </source>
</evidence>
<organism evidence="3 4">
    <name type="scientific">Streptomyces malaysiensis</name>
    <dbReference type="NCBI Taxonomy" id="92644"/>
    <lineage>
        <taxon>Bacteria</taxon>
        <taxon>Bacillati</taxon>
        <taxon>Actinomycetota</taxon>
        <taxon>Actinomycetes</taxon>
        <taxon>Kitasatosporales</taxon>
        <taxon>Streptomycetaceae</taxon>
        <taxon>Streptomyces</taxon>
        <taxon>Streptomyces violaceusniger group</taxon>
    </lineage>
</organism>
<gene>
    <name evidence="3" type="ORF">SMF913_11713</name>
</gene>
<dbReference type="Proteomes" id="UP000236520">
    <property type="component" value="Unassembled WGS sequence"/>
</dbReference>